<evidence type="ECO:0000313" key="2">
    <source>
        <dbReference type="Proteomes" id="UP001497700"/>
    </source>
</evidence>
<dbReference type="Proteomes" id="UP001497700">
    <property type="component" value="Unassembled WGS sequence"/>
</dbReference>
<dbReference type="EMBL" id="MU393440">
    <property type="protein sequence ID" value="KAI4868158.1"/>
    <property type="molecule type" value="Genomic_DNA"/>
</dbReference>
<comment type="caution">
    <text evidence="1">The sequence shown here is derived from an EMBL/GenBank/DDBJ whole genome shotgun (WGS) entry which is preliminary data.</text>
</comment>
<gene>
    <name evidence="1" type="ORF">F4820DRAFT_151187</name>
</gene>
<organism evidence="1 2">
    <name type="scientific">Hypoxylon rubiginosum</name>
    <dbReference type="NCBI Taxonomy" id="110542"/>
    <lineage>
        <taxon>Eukaryota</taxon>
        <taxon>Fungi</taxon>
        <taxon>Dikarya</taxon>
        <taxon>Ascomycota</taxon>
        <taxon>Pezizomycotina</taxon>
        <taxon>Sordariomycetes</taxon>
        <taxon>Xylariomycetidae</taxon>
        <taxon>Xylariales</taxon>
        <taxon>Hypoxylaceae</taxon>
        <taxon>Hypoxylon</taxon>
    </lineage>
</organism>
<reference evidence="1 2" key="1">
    <citation type="journal article" date="2022" name="New Phytol.">
        <title>Ecological generalism drives hyperdiversity of secondary metabolite gene clusters in xylarialean endophytes.</title>
        <authorList>
            <person name="Franco M.E.E."/>
            <person name="Wisecaver J.H."/>
            <person name="Arnold A.E."/>
            <person name="Ju Y.M."/>
            <person name="Slot J.C."/>
            <person name="Ahrendt S."/>
            <person name="Moore L.P."/>
            <person name="Eastman K.E."/>
            <person name="Scott K."/>
            <person name="Konkel Z."/>
            <person name="Mondo S.J."/>
            <person name="Kuo A."/>
            <person name="Hayes R.D."/>
            <person name="Haridas S."/>
            <person name="Andreopoulos B."/>
            <person name="Riley R."/>
            <person name="LaButti K."/>
            <person name="Pangilinan J."/>
            <person name="Lipzen A."/>
            <person name="Amirebrahimi M."/>
            <person name="Yan J."/>
            <person name="Adam C."/>
            <person name="Keymanesh K."/>
            <person name="Ng V."/>
            <person name="Louie K."/>
            <person name="Northen T."/>
            <person name="Drula E."/>
            <person name="Henrissat B."/>
            <person name="Hsieh H.M."/>
            <person name="Youens-Clark K."/>
            <person name="Lutzoni F."/>
            <person name="Miadlikowska J."/>
            <person name="Eastwood D.C."/>
            <person name="Hamelin R.C."/>
            <person name="Grigoriev I.V."/>
            <person name="U'Ren J.M."/>
        </authorList>
    </citation>
    <scope>NUCLEOTIDE SEQUENCE [LARGE SCALE GENOMIC DNA]</scope>
    <source>
        <strain evidence="1 2">CBS 119005</strain>
    </source>
</reference>
<evidence type="ECO:0000313" key="1">
    <source>
        <dbReference type="EMBL" id="KAI4868158.1"/>
    </source>
</evidence>
<protein>
    <submittedName>
        <fullName evidence="1">Uncharacterized protein</fullName>
    </submittedName>
</protein>
<proteinExistence type="predicted"/>
<accession>A0ACB9Z9G4</accession>
<sequence>MAAASLADVQRRVAENPDARYRAFDSYPWAKDRVFTEQLSSALQNKNTGDASLFDIALQTRIRRFEHQTQIKVDGDAYKQWLAQTSHSAPRLVSEQAVALEAMTVPNPEDRKLAHLLVELGDPLGQLALQQTAPEPVDASVPSWQSAAPTAELYIKKDPASTDPDKEPYPKKFEEIVEFLQTGKEIPGIRKIPDTVIEDPSISTHGRLAAPPKPWEIGRTPSTHNAEPSAQESGT</sequence>
<keyword evidence="2" id="KW-1185">Reference proteome</keyword>
<name>A0ACB9Z9G4_9PEZI</name>